<proteinExistence type="predicted"/>
<organism evidence="2">
    <name type="scientific">Tanacetum cinerariifolium</name>
    <name type="common">Dalmatian daisy</name>
    <name type="synonym">Chrysanthemum cinerariifolium</name>
    <dbReference type="NCBI Taxonomy" id="118510"/>
    <lineage>
        <taxon>Eukaryota</taxon>
        <taxon>Viridiplantae</taxon>
        <taxon>Streptophyta</taxon>
        <taxon>Embryophyta</taxon>
        <taxon>Tracheophyta</taxon>
        <taxon>Spermatophyta</taxon>
        <taxon>Magnoliopsida</taxon>
        <taxon>eudicotyledons</taxon>
        <taxon>Gunneridae</taxon>
        <taxon>Pentapetalae</taxon>
        <taxon>asterids</taxon>
        <taxon>campanulids</taxon>
        <taxon>Asterales</taxon>
        <taxon>Asteraceae</taxon>
        <taxon>Asteroideae</taxon>
        <taxon>Anthemideae</taxon>
        <taxon>Anthemidinae</taxon>
        <taxon>Tanacetum</taxon>
    </lineage>
</organism>
<evidence type="ECO:0000313" key="2">
    <source>
        <dbReference type="EMBL" id="GFD08582.1"/>
    </source>
</evidence>
<reference evidence="2" key="1">
    <citation type="journal article" date="2019" name="Sci. Rep.">
        <title>Draft genome of Tanacetum cinerariifolium, the natural source of mosquito coil.</title>
        <authorList>
            <person name="Yamashiro T."/>
            <person name="Shiraishi A."/>
            <person name="Satake H."/>
            <person name="Nakayama K."/>
        </authorList>
    </citation>
    <scope>NUCLEOTIDE SEQUENCE</scope>
</reference>
<name>A0A699TDE7_TANCI</name>
<evidence type="ECO:0000256" key="1">
    <source>
        <dbReference type="SAM" id="MobiDB-lite"/>
    </source>
</evidence>
<sequence>EVGYGITDSWDEIVETLQGALVSTDTKLGGYTKRQLLAGRLNILFRDRRAHAYTRLLMEAEARMSREAWTRATDASDLVHGEGQQGLARDSIHPEPPEEAGGSA</sequence>
<accession>A0A699TDE7</accession>
<protein>
    <submittedName>
        <fullName evidence="2">Uncharacterized protein</fullName>
    </submittedName>
</protein>
<dbReference type="EMBL" id="BKCJ011239474">
    <property type="protein sequence ID" value="GFD08582.1"/>
    <property type="molecule type" value="Genomic_DNA"/>
</dbReference>
<comment type="caution">
    <text evidence="2">The sequence shown here is derived from an EMBL/GenBank/DDBJ whole genome shotgun (WGS) entry which is preliminary data.</text>
</comment>
<dbReference type="AlphaFoldDB" id="A0A699TDE7"/>
<feature type="region of interest" description="Disordered" evidence="1">
    <location>
        <begin position="74"/>
        <end position="104"/>
    </location>
</feature>
<gene>
    <name evidence="2" type="ORF">Tci_880551</name>
</gene>
<feature type="non-terminal residue" evidence="2">
    <location>
        <position position="1"/>
    </location>
</feature>